<dbReference type="RefSeq" id="WP_330824440.1">
    <property type="nucleotide sequence ID" value="NZ_JAZBJP010000217.1"/>
</dbReference>
<evidence type="ECO:0000313" key="2">
    <source>
        <dbReference type="EMBL" id="MEE4425639.1"/>
    </source>
</evidence>
<organism evidence="2 3">
    <name type="scientific">Streptomyces bugieae</name>
    <dbReference type="NCBI Taxonomy" id="3098223"/>
    <lineage>
        <taxon>Bacteria</taxon>
        <taxon>Bacillati</taxon>
        <taxon>Actinomycetota</taxon>
        <taxon>Actinomycetes</taxon>
        <taxon>Kitasatosporales</taxon>
        <taxon>Streptomycetaceae</taxon>
        <taxon>Streptomyces</taxon>
    </lineage>
</organism>
<dbReference type="PANTHER" id="PTHR43606:SF2">
    <property type="entry name" value="ALKALINE PHOSPHATASE FAMILY PROTEIN (AFU_ORTHOLOGUE AFUA_5G03860)"/>
    <property type="match status" value="1"/>
</dbReference>
<name>A0ABU7P3F5_9ACTN</name>
<dbReference type="Proteomes" id="UP001307760">
    <property type="component" value="Unassembled WGS sequence"/>
</dbReference>
<proteinExistence type="predicted"/>
<gene>
    <name evidence="2" type="ORF">V2J85_40975</name>
</gene>
<protein>
    <submittedName>
        <fullName evidence="2">Alkaline phosphatase D family protein</fullName>
    </submittedName>
</protein>
<dbReference type="InterPro" id="IPR052900">
    <property type="entry name" value="Phospholipid_Metab_Enz"/>
</dbReference>
<sequence length="133" mass="14416">GRTRTAPAVGADVAGLRFGVVSCANWEAGWFSAYRHLAARPDLDAVLHLGDYLYEYATGGYPTQGAALREHRPAHEILDLADYRARHGNNKTDADLQSQHAAHPVIAIWDDHEFANDAWSGGAQNHTPGTEGV</sequence>
<dbReference type="EMBL" id="JAZBJP010000217">
    <property type="protein sequence ID" value="MEE4425639.1"/>
    <property type="molecule type" value="Genomic_DNA"/>
</dbReference>
<feature type="non-terminal residue" evidence="2">
    <location>
        <position position="1"/>
    </location>
</feature>
<accession>A0ABU7P3F5</accession>
<dbReference type="Gene3D" id="3.60.21.70">
    <property type="entry name" value="PhoD-like phosphatase"/>
    <property type="match status" value="1"/>
</dbReference>
<evidence type="ECO:0000313" key="3">
    <source>
        <dbReference type="Proteomes" id="UP001307760"/>
    </source>
</evidence>
<dbReference type="InterPro" id="IPR018946">
    <property type="entry name" value="PhoD-like_MPP"/>
</dbReference>
<dbReference type="InterPro" id="IPR038607">
    <property type="entry name" value="PhoD-like_sf"/>
</dbReference>
<dbReference type="InterPro" id="IPR029052">
    <property type="entry name" value="Metallo-depent_PP-like"/>
</dbReference>
<comment type="caution">
    <text evidence="2">The sequence shown here is derived from an EMBL/GenBank/DDBJ whole genome shotgun (WGS) entry which is preliminary data.</text>
</comment>
<evidence type="ECO:0000259" key="1">
    <source>
        <dbReference type="Pfam" id="PF09423"/>
    </source>
</evidence>
<dbReference type="PANTHER" id="PTHR43606">
    <property type="entry name" value="PHOSPHATASE, PUTATIVE (AFU_ORTHOLOGUE AFUA_6G08710)-RELATED"/>
    <property type="match status" value="1"/>
</dbReference>
<feature type="domain" description="PhoD-like phosphatase metallophosphatase" evidence="1">
    <location>
        <begin position="18"/>
        <end position="131"/>
    </location>
</feature>
<dbReference type="CDD" id="cd07389">
    <property type="entry name" value="MPP_PhoD"/>
    <property type="match status" value="1"/>
</dbReference>
<keyword evidence="3" id="KW-1185">Reference proteome</keyword>
<reference evidence="2 3" key="1">
    <citation type="submission" date="2023-12" db="EMBL/GenBank/DDBJ databases">
        <title>30 novel species of actinomycetes from the DSMZ collection.</title>
        <authorList>
            <person name="Nouioui I."/>
        </authorList>
    </citation>
    <scope>NUCLEOTIDE SEQUENCE [LARGE SCALE GENOMIC DNA]</scope>
    <source>
        <strain evidence="2 3">DSM 41528</strain>
    </source>
</reference>
<dbReference type="Pfam" id="PF09423">
    <property type="entry name" value="PhoD"/>
    <property type="match status" value="1"/>
</dbReference>
<feature type="non-terminal residue" evidence="2">
    <location>
        <position position="133"/>
    </location>
</feature>
<dbReference type="SUPFAM" id="SSF56300">
    <property type="entry name" value="Metallo-dependent phosphatases"/>
    <property type="match status" value="1"/>
</dbReference>